<keyword evidence="3" id="KW-1185">Reference proteome</keyword>
<dbReference type="OrthoDB" id="185373at2759"/>
<feature type="compositionally biased region" description="Low complexity" evidence="1">
    <location>
        <begin position="684"/>
        <end position="695"/>
    </location>
</feature>
<protein>
    <submittedName>
        <fullName evidence="2">Uncharacterized protein</fullName>
    </submittedName>
</protein>
<proteinExistence type="predicted"/>
<evidence type="ECO:0000313" key="3">
    <source>
        <dbReference type="Proteomes" id="UP001141434"/>
    </source>
</evidence>
<feature type="region of interest" description="Disordered" evidence="1">
    <location>
        <begin position="677"/>
        <end position="707"/>
    </location>
</feature>
<dbReference type="EMBL" id="JAPMSZ010000005">
    <property type="protein sequence ID" value="KAJ5101728.1"/>
    <property type="molecule type" value="Genomic_DNA"/>
</dbReference>
<feature type="compositionally biased region" description="Polar residues" evidence="1">
    <location>
        <begin position="696"/>
        <end position="707"/>
    </location>
</feature>
<reference evidence="2" key="1">
    <citation type="submission" date="2022-11" db="EMBL/GenBank/DDBJ databases">
        <authorList>
            <person name="Petersen C."/>
        </authorList>
    </citation>
    <scope>NUCLEOTIDE SEQUENCE</scope>
    <source>
        <strain evidence="2">IBT 34128</strain>
    </source>
</reference>
<evidence type="ECO:0000313" key="2">
    <source>
        <dbReference type="EMBL" id="KAJ5101728.1"/>
    </source>
</evidence>
<reference evidence="2" key="2">
    <citation type="journal article" date="2023" name="IMA Fungus">
        <title>Comparative genomic study of the Penicillium genus elucidates a diverse pangenome and 15 lateral gene transfer events.</title>
        <authorList>
            <person name="Petersen C."/>
            <person name="Sorensen T."/>
            <person name="Nielsen M.R."/>
            <person name="Sondergaard T.E."/>
            <person name="Sorensen J.L."/>
            <person name="Fitzpatrick D.A."/>
            <person name="Frisvad J.C."/>
            <person name="Nielsen K.L."/>
        </authorList>
    </citation>
    <scope>NUCLEOTIDE SEQUENCE</scope>
    <source>
        <strain evidence="2">IBT 34128</strain>
    </source>
</reference>
<feature type="compositionally biased region" description="Polar residues" evidence="1">
    <location>
        <begin position="749"/>
        <end position="780"/>
    </location>
</feature>
<dbReference type="Proteomes" id="UP001141434">
    <property type="component" value="Unassembled WGS sequence"/>
</dbReference>
<feature type="region of interest" description="Disordered" evidence="1">
    <location>
        <begin position="734"/>
        <end position="862"/>
    </location>
</feature>
<feature type="compositionally biased region" description="Low complexity" evidence="1">
    <location>
        <begin position="822"/>
        <end position="835"/>
    </location>
</feature>
<dbReference type="RefSeq" id="XP_056512559.1">
    <property type="nucleotide sequence ID" value="XM_056654532.1"/>
</dbReference>
<name>A0A9W9KDG3_9EURO</name>
<dbReference type="GeneID" id="81393700"/>
<dbReference type="AlphaFoldDB" id="A0A9W9KDG3"/>
<gene>
    <name evidence="2" type="ORF">NUU61_003950</name>
</gene>
<feature type="compositionally biased region" description="Basic and acidic residues" evidence="1">
    <location>
        <begin position="734"/>
        <end position="748"/>
    </location>
</feature>
<comment type="caution">
    <text evidence="2">The sequence shown here is derived from an EMBL/GenBank/DDBJ whole genome shotgun (WGS) entry which is preliminary data.</text>
</comment>
<organism evidence="2 3">
    <name type="scientific">Penicillium alfredii</name>
    <dbReference type="NCBI Taxonomy" id="1506179"/>
    <lineage>
        <taxon>Eukaryota</taxon>
        <taxon>Fungi</taxon>
        <taxon>Dikarya</taxon>
        <taxon>Ascomycota</taxon>
        <taxon>Pezizomycotina</taxon>
        <taxon>Eurotiomycetes</taxon>
        <taxon>Eurotiomycetidae</taxon>
        <taxon>Eurotiales</taxon>
        <taxon>Aspergillaceae</taxon>
        <taxon>Penicillium</taxon>
    </lineage>
</organism>
<evidence type="ECO:0000256" key="1">
    <source>
        <dbReference type="SAM" id="MobiDB-lite"/>
    </source>
</evidence>
<accession>A0A9W9KDG3</accession>
<sequence length="869" mass="96852">MQAASACLQCLHFATSASEFPLISREVPPEPQSLPGLHEASNSIFPDPRSIDSNALIMQSLWSRAAPQSTCRCVSCLSTTANGVTSRSGAAASKRRLRIGNSVTALYTSIFAAAALADASVKDQRRHDWDERIAAVKAEVTELVDEEQRILASLQSRRRGWEPNRLPHTRGFGTIVNFPPALERTHGSIRPTRSFHTGRRFLGGTSAQVSESASLEVERELTVEDLEDGDLFVAVSETLPHWVLKDDLRLKAIQKLALRQFAIRLLLRPIIAHRYSGVSMNYAADFDLPQINVEKLLDELNNIRHRIHQLRTYKNSSFNDVIEDYAAMHIGTMQKGRDSLDAELNNDIQLFMSEQMSLQELLLRISSNLLNSVDPDRTAAFRYILMAFTKTRQNDLNDLLLQTLLPHRFYLSSSLIITILAFLRKSKNLKHFDLFLKMLSGEGYSVNLGSLGHYRQRRINGLEMVVPPIDSSNPVIYATLISSALRFNQPDRADAWLQAARSVGFFDDFTTLFAYLRFYSIRQDWEKGTFALKRALTFLVSSTELPVTSVERLLARMVHLCDSCGRTDVSEALISAAMESGFDPTIPSRQVDIVPIVNHGTKRWTKAAGTAPAEKISRPLWQKCFEFAGTFGEQLSQLETIQVDSFARRHAKLASRHAQNAMSATFAQNLAQPEKGIADRSTLSRPSSSQGGSPRKGNTQAQGSQSEELTALKDEVAQLRELVFELRKHHIEDSFKDDDSSHGEREESISQPTNPPSTTDSFKSHQSSMSVEFEQISNLVDSDKFHTPPSDTQTPRPRTSRRKQHADLMTMVPPVPLTGLEPSAAPDLPPSSSVSESIAQTEPLARGSARGSCGKAETARPVLFRRIMR</sequence>